<evidence type="ECO:0000256" key="2">
    <source>
        <dbReference type="ARBA" id="ARBA00022801"/>
    </source>
</evidence>
<proteinExistence type="predicted"/>
<dbReference type="InterPro" id="IPR020084">
    <property type="entry name" value="NUDIX_hydrolase_CS"/>
</dbReference>
<dbReference type="PANTHER" id="PTHR21340">
    <property type="entry name" value="DIADENOSINE 5,5-P1,P4-TETRAPHOSPHATE PYROPHOSPHOHYDROLASE MUTT"/>
    <property type="match status" value="1"/>
</dbReference>
<gene>
    <name evidence="5" type="ORF">J2S73_000700</name>
</gene>
<feature type="region of interest" description="Disordered" evidence="3">
    <location>
        <begin position="44"/>
        <end position="76"/>
    </location>
</feature>
<accession>A0AAE4ARN4</accession>
<keyword evidence="6" id="KW-1185">Reference proteome</keyword>
<dbReference type="PANTHER" id="PTHR21340:SF7">
    <property type="entry name" value="NUDIX HYDROLASE DOMAIN-CONTAINING PROTEIN"/>
    <property type="match status" value="1"/>
</dbReference>
<dbReference type="RefSeq" id="WP_306884037.1">
    <property type="nucleotide sequence ID" value="NZ_JAUSUL010000001.1"/>
</dbReference>
<dbReference type="GO" id="GO:0006754">
    <property type="term" value="P:ATP biosynthetic process"/>
    <property type="evidence" value="ECO:0007669"/>
    <property type="project" value="TreeGrafter"/>
</dbReference>
<evidence type="ECO:0000259" key="4">
    <source>
        <dbReference type="PROSITE" id="PS51462"/>
    </source>
</evidence>
<protein>
    <submittedName>
        <fullName evidence="5">NUDIX family NTP pyrophosphohydrolase</fullName>
    </submittedName>
</protein>
<dbReference type="PROSITE" id="PS51462">
    <property type="entry name" value="NUDIX"/>
    <property type="match status" value="1"/>
</dbReference>
<dbReference type="InterPro" id="IPR051325">
    <property type="entry name" value="Nudix_hydrolase_domain"/>
</dbReference>
<dbReference type="EMBL" id="JAUSUL010000001">
    <property type="protein sequence ID" value="MDQ0314263.1"/>
    <property type="molecule type" value="Genomic_DNA"/>
</dbReference>
<organism evidence="5 6">
    <name type="scientific">Amorphus orientalis</name>
    <dbReference type="NCBI Taxonomy" id="649198"/>
    <lineage>
        <taxon>Bacteria</taxon>
        <taxon>Pseudomonadati</taxon>
        <taxon>Pseudomonadota</taxon>
        <taxon>Alphaproteobacteria</taxon>
        <taxon>Hyphomicrobiales</taxon>
        <taxon>Amorphaceae</taxon>
        <taxon>Amorphus</taxon>
    </lineage>
</organism>
<keyword evidence="2" id="KW-0378">Hydrolase</keyword>
<evidence type="ECO:0000313" key="5">
    <source>
        <dbReference type="EMBL" id="MDQ0314263.1"/>
    </source>
</evidence>
<evidence type="ECO:0000256" key="1">
    <source>
        <dbReference type="ARBA" id="ARBA00001946"/>
    </source>
</evidence>
<dbReference type="AlphaFoldDB" id="A0AAE4ARN4"/>
<dbReference type="InterPro" id="IPR015797">
    <property type="entry name" value="NUDIX_hydrolase-like_dom_sf"/>
</dbReference>
<comment type="caution">
    <text evidence="5">The sequence shown here is derived from an EMBL/GenBank/DDBJ whole genome shotgun (WGS) entry which is preliminary data.</text>
</comment>
<evidence type="ECO:0000313" key="6">
    <source>
        <dbReference type="Proteomes" id="UP001229244"/>
    </source>
</evidence>
<evidence type="ECO:0000256" key="3">
    <source>
        <dbReference type="SAM" id="MobiDB-lite"/>
    </source>
</evidence>
<dbReference type="PROSITE" id="PS00893">
    <property type="entry name" value="NUDIX_BOX"/>
    <property type="match status" value="1"/>
</dbReference>
<dbReference type="SUPFAM" id="SSF55811">
    <property type="entry name" value="Nudix"/>
    <property type="match status" value="1"/>
</dbReference>
<feature type="domain" description="Nudix hydrolase" evidence="4">
    <location>
        <begin position="1"/>
        <end position="149"/>
    </location>
</feature>
<dbReference type="Gene3D" id="3.90.79.10">
    <property type="entry name" value="Nucleoside Triphosphate Pyrophosphohydrolase"/>
    <property type="match status" value="1"/>
</dbReference>
<dbReference type="CDD" id="cd04662">
    <property type="entry name" value="NUDIX_Hydrolase"/>
    <property type="match status" value="1"/>
</dbReference>
<dbReference type="GO" id="GO:0006167">
    <property type="term" value="P:AMP biosynthetic process"/>
    <property type="evidence" value="ECO:0007669"/>
    <property type="project" value="TreeGrafter"/>
</dbReference>
<dbReference type="Proteomes" id="UP001229244">
    <property type="component" value="Unassembled WGS sequence"/>
</dbReference>
<dbReference type="Pfam" id="PF00293">
    <property type="entry name" value="NUDIX"/>
    <property type="match status" value="1"/>
</dbReference>
<dbReference type="InterPro" id="IPR000086">
    <property type="entry name" value="NUDIX_hydrolase_dom"/>
</dbReference>
<dbReference type="GO" id="GO:0004081">
    <property type="term" value="F:bis(5'-nucleosyl)-tetraphosphatase (asymmetrical) activity"/>
    <property type="evidence" value="ECO:0007669"/>
    <property type="project" value="TreeGrafter"/>
</dbReference>
<comment type="cofactor">
    <cofactor evidence="1">
        <name>Mg(2+)</name>
        <dbReference type="ChEBI" id="CHEBI:18420"/>
    </cofactor>
</comment>
<name>A0AAE4ARN4_9HYPH</name>
<sequence>MASRSAGILMYRGSGDGLKVLLVHPGGPYWRNKDIGAWSIPKGEIQSEEEPEEAARREFEEELGSPVDGTLQPLGEVRQGGGKRVVAYAVHGTFETRTARSNTFDMEWPPRSGRMRSFPEVDRADWFDLDRARVKLIPRQTPFLDRLMDLLTSA</sequence>
<reference evidence="5" key="1">
    <citation type="submission" date="2023-07" db="EMBL/GenBank/DDBJ databases">
        <title>Genomic Encyclopedia of Type Strains, Phase IV (KMG-IV): sequencing the most valuable type-strain genomes for metagenomic binning, comparative biology and taxonomic classification.</title>
        <authorList>
            <person name="Goeker M."/>
        </authorList>
    </citation>
    <scope>NUCLEOTIDE SEQUENCE</scope>
    <source>
        <strain evidence="5">DSM 21202</strain>
    </source>
</reference>